<feature type="region of interest" description="Disordered" evidence="1">
    <location>
        <begin position="142"/>
        <end position="178"/>
    </location>
</feature>
<proteinExistence type="predicted"/>
<evidence type="ECO:0000313" key="2">
    <source>
        <dbReference type="EMBL" id="KXH34504.1"/>
    </source>
</evidence>
<dbReference type="EMBL" id="JFBX01000586">
    <property type="protein sequence ID" value="KXH34504.1"/>
    <property type="molecule type" value="Genomic_DNA"/>
</dbReference>
<evidence type="ECO:0000256" key="1">
    <source>
        <dbReference type="SAM" id="MobiDB-lite"/>
    </source>
</evidence>
<dbReference type="AlphaFoldDB" id="A0A135SF19"/>
<comment type="caution">
    <text evidence="2">The sequence shown here is derived from an EMBL/GenBank/DDBJ whole genome shotgun (WGS) entry which is preliminary data.</text>
</comment>
<dbReference type="Proteomes" id="UP000070328">
    <property type="component" value="Unassembled WGS sequence"/>
</dbReference>
<name>A0A135SF19_9PEZI</name>
<accession>A0A135SF19</accession>
<sequence>MLQVPTSPEEAHEIHPTSALGTEGRPSPQPSRITRQVYLLALKTSDSSSEHSHSVGRKQELAREPGFLTLVRVCMSLSETKRSAVERKSKTAYPYSAFIPYTSKTTTDSCSKDVRRVFALALNPAWGAQYLDKAWAHRRELSPRSGVRKPVQPRRPHRDIHTHSKGDPPDELHPKAIDFPPYHPLTSAHSSFVLITW</sequence>
<feature type="region of interest" description="Disordered" evidence="1">
    <location>
        <begin position="1"/>
        <end position="32"/>
    </location>
</feature>
<feature type="compositionally biased region" description="Basic and acidic residues" evidence="1">
    <location>
        <begin position="159"/>
        <end position="176"/>
    </location>
</feature>
<reference evidence="2 3" key="1">
    <citation type="submission" date="2014-02" db="EMBL/GenBank/DDBJ databases">
        <title>The genome sequence of Colletotrichum simmondsii CBS122122.</title>
        <authorList>
            <person name="Baroncelli R."/>
            <person name="Thon M.R."/>
        </authorList>
    </citation>
    <scope>NUCLEOTIDE SEQUENCE [LARGE SCALE GENOMIC DNA]</scope>
    <source>
        <strain evidence="2 3">CBS122122</strain>
    </source>
</reference>
<organism evidence="2 3">
    <name type="scientific">Colletotrichum simmondsii</name>
    <dbReference type="NCBI Taxonomy" id="703756"/>
    <lineage>
        <taxon>Eukaryota</taxon>
        <taxon>Fungi</taxon>
        <taxon>Dikarya</taxon>
        <taxon>Ascomycota</taxon>
        <taxon>Pezizomycotina</taxon>
        <taxon>Sordariomycetes</taxon>
        <taxon>Hypocreomycetidae</taxon>
        <taxon>Glomerellales</taxon>
        <taxon>Glomerellaceae</taxon>
        <taxon>Colletotrichum</taxon>
        <taxon>Colletotrichum acutatum species complex</taxon>
    </lineage>
</organism>
<protein>
    <submittedName>
        <fullName evidence="2">Uncharacterized protein</fullName>
    </submittedName>
</protein>
<gene>
    <name evidence="2" type="ORF">CSIM01_00415</name>
</gene>
<evidence type="ECO:0000313" key="3">
    <source>
        <dbReference type="Proteomes" id="UP000070328"/>
    </source>
</evidence>
<keyword evidence="3" id="KW-1185">Reference proteome</keyword>